<evidence type="ECO:0000313" key="2">
    <source>
        <dbReference type="EMBL" id="MDI1486286.1"/>
    </source>
</evidence>
<dbReference type="Proteomes" id="UP001161017">
    <property type="component" value="Unassembled WGS sequence"/>
</dbReference>
<dbReference type="AlphaFoldDB" id="A0AA43TP88"/>
<keyword evidence="1" id="KW-1133">Transmembrane helix</keyword>
<dbReference type="PANTHER" id="PTHR37576:SF2">
    <property type="entry name" value="DEFECT AT LOW TEMPERATURE PROTEIN 1"/>
    <property type="match status" value="1"/>
</dbReference>
<feature type="transmembrane region" description="Helical" evidence="1">
    <location>
        <begin position="133"/>
        <end position="153"/>
    </location>
</feature>
<dbReference type="EMBL" id="JAPUFD010000003">
    <property type="protein sequence ID" value="MDI1486286.1"/>
    <property type="molecule type" value="Genomic_DNA"/>
</dbReference>
<feature type="transmembrane region" description="Helical" evidence="1">
    <location>
        <begin position="37"/>
        <end position="60"/>
    </location>
</feature>
<feature type="transmembrane region" description="Helical" evidence="1">
    <location>
        <begin position="72"/>
        <end position="91"/>
    </location>
</feature>
<organism evidence="2 3">
    <name type="scientific">Ramalina farinacea</name>
    <dbReference type="NCBI Taxonomy" id="258253"/>
    <lineage>
        <taxon>Eukaryota</taxon>
        <taxon>Fungi</taxon>
        <taxon>Dikarya</taxon>
        <taxon>Ascomycota</taxon>
        <taxon>Pezizomycotina</taxon>
        <taxon>Lecanoromycetes</taxon>
        <taxon>OSLEUM clade</taxon>
        <taxon>Lecanoromycetidae</taxon>
        <taxon>Lecanorales</taxon>
        <taxon>Lecanorineae</taxon>
        <taxon>Ramalinaceae</taxon>
        <taxon>Ramalina</taxon>
    </lineage>
</organism>
<proteinExistence type="predicted"/>
<accession>A0AA43TP88</accession>
<protein>
    <submittedName>
        <fullName evidence="2">Uncharacterized protein</fullName>
    </submittedName>
</protein>
<sequence>MDAMKTAFSNPRPLEYDYQSIQKGSPWQPGFIRRTPWAGLGAMLGALFGVLAGVLVLYFSDNQPVEDWTVQPTVYLAIASAATNIFLHFALTEALTIAWWCRALEPNTSFADLHRTWDFGQSLWSAVTSGRKFNAIALATILVALVPINGPLLQRASRIKLGHFERETSVNILVAEDLPDAYTGYLSDRGYEPALLTSTFVDIVQDFNQRVPVPIRNSELTIRNCTFRPATVIYPVTIDATSSTISLTAGTNISDDKIMKLADTPSYMTEHETIDSSFNVSTYGGFIKALSDSYASVVHMDFGAIGFEIFNQGALSNRYVNTSSTYKDGLNCTLNFGDPTDDIISNMRELMFRTAMASADINHPADLHNVPAR</sequence>
<dbReference type="InterPro" id="IPR021514">
    <property type="entry name" value="DUF3176"/>
</dbReference>
<keyword evidence="1" id="KW-0472">Membrane</keyword>
<gene>
    <name evidence="2" type="ORF">OHK93_005513</name>
</gene>
<keyword evidence="1" id="KW-0812">Transmembrane</keyword>
<dbReference type="PANTHER" id="PTHR37576">
    <property type="entry name" value="DEFECT AT LOW TEMPERATURE PROTEIN 1"/>
    <property type="match status" value="1"/>
</dbReference>
<dbReference type="Pfam" id="PF11374">
    <property type="entry name" value="DUF3176"/>
    <property type="match status" value="1"/>
</dbReference>
<comment type="caution">
    <text evidence="2">The sequence shown here is derived from an EMBL/GenBank/DDBJ whole genome shotgun (WGS) entry which is preliminary data.</text>
</comment>
<keyword evidence="3" id="KW-1185">Reference proteome</keyword>
<evidence type="ECO:0000313" key="3">
    <source>
        <dbReference type="Proteomes" id="UP001161017"/>
    </source>
</evidence>
<name>A0AA43TP88_9LECA</name>
<reference evidence="2" key="1">
    <citation type="journal article" date="2023" name="Genome Biol. Evol.">
        <title>First Whole Genome Sequence and Flow Cytometry Genome Size Data for the Lichen-Forming Fungus Ramalina farinacea (Ascomycota).</title>
        <authorList>
            <person name="Llewellyn T."/>
            <person name="Mian S."/>
            <person name="Hill R."/>
            <person name="Leitch I.J."/>
            <person name="Gaya E."/>
        </authorList>
    </citation>
    <scope>NUCLEOTIDE SEQUENCE</scope>
    <source>
        <strain evidence="2">LIQ254RAFAR</strain>
    </source>
</reference>
<evidence type="ECO:0000256" key="1">
    <source>
        <dbReference type="SAM" id="Phobius"/>
    </source>
</evidence>